<name>A0A9P0DTS8_DIABA</name>
<comment type="caution">
    <text evidence="2">The sequence shown here is derived from an EMBL/GenBank/DDBJ whole genome shotgun (WGS) entry which is preliminary data.</text>
</comment>
<proteinExistence type="predicted"/>
<evidence type="ECO:0000256" key="1">
    <source>
        <dbReference type="SAM" id="MobiDB-lite"/>
    </source>
</evidence>
<feature type="compositionally biased region" description="Basic and acidic residues" evidence="1">
    <location>
        <begin position="100"/>
        <end position="111"/>
    </location>
</feature>
<feature type="region of interest" description="Disordered" evidence="1">
    <location>
        <begin position="100"/>
        <end position="119"/>
    </location>
</feature>
<dbReference type="Proteomes" id="UP001153709">
    <property type="component" value="Unassembled WGS sequence"/>
</dbReference>
<organism evidence="2 3">
    <name type="scientific">Diabrotica balteata</name>
    <name type="common">Banded cucumber beetle</name>
    <dbReference type="NCBI Taxonomy" id="107213"/>
    <lineage>
        <taxon>Eukaryota</taxon>
        <taxon>Metazoa</taxon>
        <taxon>Ecdysozoa</taxon>
        <taxon>Arthropoda</taxon>
        <taxon>Hexapoda</taxon>
        <taxon>Insecta</taxon>
        <taxon>Pterygota</taxon>
        <taxon>Neoptera</taxon>
        <taxon>Endopterygota</taxon>
        <taxon>Coleoptera</taxon>
        <taxon>Polyphaga</taxon>
        <taxon>Cucujiformia</taxon>
        <taxon>Chrysomeloidea</taxon>
        <taxon>Chrysomelidae</taxon>
        <taxon>Galerucinae</taxon>
        <taxon>Diabroticina</taxon>
        <taxon>Diabroticites</taxon>
        <taxon>Diabrotica</taxon>
    </lineage>
</organism>
<reference evidence="2" key="1">
    <citation type="submission" date="2022-01" db="EMBL/GenBank/DDBJ databases">
        <authorList>
            <person name="King R."/>
        </authorList>
    </citation>
    <scope>NUCLEOTIDE SEQUENCE</scope>
</reference>
<gene>
    <name evidence="2" type="ORF">DIABBA_LOCUS85</name>
</gene>
<keyword evidence="3" id="KW-1185">Reference proteome</keyword>
<sequence length="241" mass="26989">MSLRSALMLKMALNQQQAGSLTVESSEFLNTIENVTNTGNGALFEESKPGPSKEHSPTFFDNIITPDLSSELNSDQEQALAEMLEFVEDSDCSLKDKDYVSESPAAEREPDTSSSDNENILAMTGDKIDLTLDDDMLNDILKTMDVLQPPAASTSSSSCFFFQLTRRTGPKKVQTFYNTLEKKYAVIYGQFQSFCLLRDKLNQFEKEHKEFSKSETAIESDIKNLTSDLSALMEKKKKVKL</sequence>
<protein>
    <submittedName>
        <fullName evidence="2">Uncharacterized protein</fullName>
    </submittedName>
</protein>
<accession>A0A9P0DTS8</accession>
<evidence type="ECO:0000313" key="2">
    <source>
        <dbReference type="EMBL" id="CAH1224563.1"/>
    </source>
</evidence>
<dbReference type="EMBL" id="CAKJVB030000005">
    <property type="protein sequence ID" value="CAH1224563.1"/>
    <property type="molecule type" value="Genomic_DNA"/>
</dbReference>
<evidence type="ECO:0000313" key="3">
    <source>
        <dbReference type="Proteomes" id="UP001153709"/>
    </source>
</evidence>
<dbReference type="AlphaFoldDB" id="A0A9P0DTS8"/>